<evidence type="ECO:0000313" key="2">
    <source>
        <dbReference type="Proteomes" id="UP000298663"/>
    </source>
</evidence>
<comment type="caution">
    <text evidence="1">The sequence shown here is derived from an EMBL/GenBank/DDBJ whole genome shotgun (WGS) entry which is preliminary data.</text>
</comment>
<reference evidence="1 2" key="1">
    <citation type="journal article" date="2015" name="Genome Biol.">
        <title>Comparative genomics of Steinernema reveals deeply conserved gene regulatory networks.</title>
        <authorList>
            <person name="Dillman A.R."/>
            <person name="Macchietto M."/>
            <person name="Porter C.F."/>
            <person name="Rogers A."/>
            <person name="Williams B."/>
            <person name="Antoshechkin I."/>
            <person name="Lee M.M."/>
            <person name="Goodwin Z."/>
            <person name="Lu X."/>
            <person name="Lewis E.E."/>
            <person name="Goodrich-Blair H."/>
            <person name="Stock S.P."/>
            <person name="Adams B.J."/>
            <person name="Sternberg P.W."/>
            <person name="Mortazavi A."/>
        </authorList>
    </citation>
    <scope>NUCLEOTIDE SEQUENCE [LARGE SCALE GENOMIC DNA]</scope>
    <source>
        <strain evidence="1 2">ALL</strain>
    </source>
</reference>
<gene>
    <name evidence="1" type="ORF">L596_017376</name>
</gene>
<dbReference type="EMBL" id="AZBU02000005">
    <property type="protein sequence ID" value="TKR76202.1"/>
    <property type="molecule type" value="Genomic_DNA"/>
</dbReference>
<dbReference type="Proteomes" id="UP000298663">
    <property type="component" value="Unassembled WGS sequence"/>
</dbReference>
<accession>A0A4U5N288</accession>
<proteinExistence type="predicted"/>
<dbReference type="AlphaFoldDB" id="A0A4U5N288"/>
<reference evidence="1 2" key="2">
    <citation type="journal article" date="2019" name="G3 (Bethesda)">
        <title>Hybrid Assembly of the Genome of the Entomopathogenic Nematode Steinernema carpocapsae Identifies the X-Chromosome.</title>
        <authorList>
            <person name="Serra L."/>
            <person name="Macchietto M."/>
            <person name="Macias-Munoz A."/>
            <person name="McGill C.J."/>
            <person name="Rodriguez I.M."/>
            <person name="Rodriguez B."/>
            <person name="Murad R."/>
            <person name="Mortazavi A."/>
        </authorList>
    </citation>
    <scope>NUCLEOTIDE SEQUENCE [LARGE SCALE GENOMIC DNA]</scope>
    <source>
        <strain evidence="1 2">ALL</strain>
    </source>
</reference>
<name>A0A4U5N288_STECR</name>
<evidence type="ECO:0000313" key="1">
    <source>
        <dbReference type="EMBL" id="TKR76202.1"/>
    </source>
</evidence>
<protein>
    <submittedName>
        <fullName evidence="1">Uncharacterized protein</fullName>
    </submittedName>
</protein>
<sequence>MIGSLSALLGDRFLVNQTQLPKKPSPAVARTETLFVVNLYLKGRRLRIFRRFLSARIALIFGPEEFSKTMITILASKWREPVLALRNMAKFG</sequence>
<keyword evidence="2" id="KW-1185">Reference proteome</keyword>
<organism evidence="1 2">
    <name type="scientific">Steinernema carpocapsae</name>
    <name type="common">Entomopathogenic nematode</name>
    <dbReference type="NCBI Taxonomy" id="34508"/>
    <lineage>
        <taxon>Eukaryota</taxon>
        <taxon>Metazoa</taxon>
        <taxon>Ecdysozoa</taxon>
        <taxon>Nematoda</taxon>
        <taxon>Chromadorea</taxon>
        <taxon>Rhabditida</taxon>
        <taxon>Tylenchina</taxon>
        <taxon>Panagrolaimomorpha</taxon>
        <taxon>Strongyloidoidea</taxon>
        <taxon>Steinernematidae</taxon>
        <taxon>Steinernema</taxon>
    </lineage>
</organism>